<comment type="caution">
    <text evidence="1">The sequence shown here is derived from an EMBL/GenBank/DDBJ whole genome shotgun (WGS) entry which is preliminary data.</text>
</comment>
<dbReference type="GeneID" id="70295373"/>
<dbReference type="RefSeq" id="XP_046122963.1">
    <property type="nucleotide sequence ID" value="XM_046264470.1"/>
</dbReference>
<gene>
    <name evidence="1" type="ORF">F5Z01DRAFT_669772</name>
</gene>
<keyword evidence="2" id="KW-1185">Reference proteome</keyword>
<reference evidence="1" key="1">
    <citation type="journal article" date="2021" name="IMA Fungus">
        <title>Genomic characterization of three marine fungi, including Emericellopsis atlantica sp. nov. with signatures of a generalist lifestyle and marine biomass degradation.</title>
        <authorList>
            <person name="Hagestad O.C."/>
            <person name="Hou L."/>
            <person name="Andersen J.H."/>
            <person name="Hansen E.H."/>
            <person name="Altermark B."/>
            <person name="Li C."/>
            <person name="Kuhnert E."/>
            <person name="Cox R.J."/>
            <person name="Crous P.W."/>
            <person name="Spatafora J.W."/>
            <person name="Lail K."/>
            <person name="Amirebrahimi M."/>
            <person name="Lipzen A."/>
            <person name="Pangilinan J."/>
            <person name="Andreopoulos W."/>
            <person name="Hayes R.D."/>
            <person name="Ng V."/>
            <person name="Grigoriev I.V."/>
            <person name="Jackson S.A."/>
            <person name="Sutton T.D.S."/>
            <person name="Dobson A.D.W."/>
            <person name="Rama T."/>
        </authorList>
    </citation>
    <scope>NUCLEOTIDE SEQUENCE</scope>
    <source>
        <strain evidence="1">TS7</strain>
    </source>
</reference>
<evidence type="ECO:0000313" key="1">
    <source>
        <dbReference type="EMBL" id="KAG9259039.1"/>
    </source>
</evidence>
<name>A0A9P7ZVC7_9HYPO</name>
<organism evidence="1 2">
    <name type="scientific">Emericellopsis atlantica</name>
    <dbReference type="NCBI Taxonomy" id="2614577"/>
    <lineage>
        <taxon>Eukaryota</taxon>
        <taxon>Fungi</taxon>
        <taxon>Dikarya</taxon>
        <taxon>Ascomycota</taxon>
        <taxon>Pezizomycotina</taxon>
        <taxon>Sordariomycetes</taxon>
        <taxon>Hypocreomycetidae</taxon>
        <taxon>Hypocreales</taxon>
        <taxon>Bionectriaceae</taxon>
        <taxon>Emericellopsis</taxon>
    </lineage>
</organism>
<dbReference type="OrthoDB" id="10417380at2759"/>
<evidence type="ECO:0000313" key="2">
    <source>
        <dbReference type="Proteomes" id="UP000887229"/>
    </source>
</evidence>
<accession>A0A9P7ZVC7</accession>
<sequence>MSPDQQSAPWMDGVSPQCDILRLPHEVLHTILRMTLEPDLTFYRHQTEVIEAEWRRHRASLPLLLTCQRFRDVGDTIAWSTLSLGYALDTARMRLGAENPSNWSERNPSTILKALNGRPGRCHAVKRVIFYFASNMMVRESPHKLPVTENEKLDSVTYMNPEDIEAMTRMLRSYIQHWPVTKLTLEGGIGIYGNTYATIKQSTASLSALPAHLDEDTMYMRNLDKLVVRGFQVVALMLAVPPRPEIKMAQRKSGPLSVRELELQVITVAGFDARVGNFLRQCTNIKVLKLFVQDGRSPFSGNLAGLGVHSNRDLAKSLEELHLRAESDDCKDLSMEGFTLWHFLRLRKLTLSPYFITLASQPQLSCGEVFASPRLAELELDYSAGLSERHGEMFIDILVKKTAEFVEWCRRRRAPLRWVAVSLPSMGLKRWEGALDLTEYEKVTTNTFARFALGLGLRLEEPIRVRLRDGVEIEFDALAFQERFPRGYQDPEPNPALEELWMENIQQSEGQSLT</sequence>
<proteinExistence type="predicted"/>
<dbReference type="EMBL" id="MU251242">
    <property type="protein sequence ID" value="KAG9259039.1"/>
    <property type="molecule type" value="Genomic_DNA"/>
</dbReference>
<protein>
    <submittedName>
        <fullName evidence="1">Uncharacterized protein</fullName>
    </submittedName>
</protein>
<dbReference type="AlphaFoldDB" id="A0A9P7ZVC7"/>
<dbReference type="Proteomes" id="UP000887229">
    <property type="component" value="Unassembled WGS sequence"/>
</dbReference>